<keyword evidence="2" id="KW-0614">Plasmid</keyword>
<protein>
    <submittedName>
        <fullName evidence="2">Uncharacterized protein</fullName>
    </submittedName>
</protein>
<dbReference type="EMBL" id="CP026093">
    <property type="protein sequence ID" value="AYB58674.1"/>
    <property type="molecule type" value="Genomic_DNA"/>
</dbReference>
<organism evidence="2">
    <name type="scientific">Ralstonia solanacearum</name>
    <name type="common">Pseudomonas solanacearum</name>
    <dbReference type="NCBI Taxonomy" id="305"/>
    <lineage>
        <taxon>Bacteria</taxon>
        <taxon>Pseudomonadati</taxon>
        <taxon>Pseudomonadota</taxon>
        <taxon>Betaproteobacteria</taxon>
        <taxon>Burkholderiales</taxon>
        <taxon>Burkholderiaceae</taxon>
        <taxon>Ralstonia</taxon>
        <taxon>Ralstonia solanacearum species complex</taxon>
    </lineage>
</organism>
<evidence type="ECO:0000256" key="1">
    <source>
        <dbReference type="SAM" id="MobiDB-lite"/>
    </source>
</evidence>
<sequence>MIRTLAHGFQYGCGPCGGLPQAQQEWCPEERRGEDAKPPGTVGCRKDDVGSGPGSACHIVVPASDAERRCAAQRDDAVFMAAGLSVAASGSCSGGNGTHALRAVLPVSVGKRIFAA</sequence>
<dbReference type="AlphaFoldDB" id="A0A809E102"/>
<evidence type="ECO:0000313" key="2">
    <source>
        <dbReference type="EMBL" id="AYB58674.1"/>
    </source>
</evidence>
<accession>A0A809E102</accession>
<feature type="compositionally biased region" description="Basic and acidic residues" evidence="1">
    <location>
        <begin position="28"/>
        <end position="37"/>
    </location>
</feature>
<gene>
    <name evidence="2" type="ORF">C2L97_22400</name>
</gene>
<name>A0A809E102_RALSL</name>
<feature type="region of interest" description="Disordered" evidence="1">
    <location>
        <begin position="28"/>
        <end position="52"/>
    </location>
</feature>
<proteinExistence type="predicted"/>
<geneLocation type="plasmid" evidence="2">
    <name>unnamed</name>
</geneLocation>
<reference evidence="2" key="1">
    <citation type="submission" date="2018-01" db="EMBL/GenBank/DDBJ databases">
        <title>Complete Genome Sequence of three strains from Ralstonia solanacearum ecotype Moko sequevar IIA-53 from Brazil.</title>
        <authorList>
            <person name="Silva J.R."/>
            <person name="Albuquerque G.M.R."/>
            <person name="Pais A.K.L."/>
            <person name="Silva A.M.F."/>
            <person name="Boiteux M.E.N.F."/>
            <person name="Souza E.B."/>
            <person name="Mariano R.L.R."/>
        </authorList>
    </citation>
    <scope>NUCLEOTIDE SEQUENCE [LARGE SCALE GENOMIC DNA]</scope>
    <source>
        <strain evidence="2">SFC</strain>
        <plasmid evidence="2">unnamed</plasmid>
    </source>
</reference>